<dbReference type="EMBL" id="JAAIUW010000011">
    <property type="protein sequence ID" value="KAF7809873.1"/>
    <property type="molecule type" value="Genomic_DNA"/>
</dbReference>
<sequence>MGSMMMLVKRHVLCVVLLFMLATTSVVLEGRPLSTTDLGGDDVEFFDWLNLRGIKSSGPSGGGEGHRVKDTLGGIKNSGPSNPGEGH</sequence>
<evidence type="ECO:0000313" key="3">
    <source>
        <dbReference type="EMBL" id="KAF7809873.1"/>
    </source>
</evidence>
<dbReference type="Proteomes" id="UP000634136">
    <property type="component" value="Unassembled WGS sequence"/>
</dbReference>
<keyword evidence="4" id="KW-1185">Reference proteome</keyword>
<feature type="signal peptide" evidence="2">
    <location>
        <begin position="1"/>
        <end position="29"/>
    </location>
</feature>
<comment type="caution">
    <text evidence="3">The sequence shown here is derived from an EMBL/GenBank/DDBJ whole genome shotgun (WGS) entry which is preliminary data.</text>
</comment>
<dbReference type="GO" id="GO:0045087">
    <property type="term" value="P:innate immune response"/>
    <property type="evidence" value="ECO:0007669"/>
    <property type="project" value="InterPro"/>
</dbReference>
<evidence type="ECO:0000256" key="1">
    <source>
        <dbReference type="SAM" id="MobiDB-lite"/>
    </source>
</evidence>
<keyword evidence="2" id="KW-0732">Signal</keyword>
<dbReference type="AlphaFoldDB" id="A0A834SSZ0"/>
<proteinExistence type="predicted"/>
<protein>
    <submittedName>
        <fullName evidence="3">PAMP-induced secreted peptide 2-like</fullName>
    </submittedName>
</protein>
<dbReference type="PANTHER" id="PTHR34663">
    <property type="entry name" value="OS06G0637400 PROTEIN"/>
    <property type="match status" value="1"/>
</dbReference>
<accession>A0A834SSZ0</accession>
<dbReference type="PANTHER" id="PTHR34663:SF21">
    <property type="entry name" value="PROTEIN, PUTATIVE-RELATED"/>
    <property type="match status" value="1"/>
</dbReference>
<evidence type="ECO:0000313" key="4">
    <source>
        <dbReference type="Proteomes" id="UP000634136"/>
    </source>
</evidence>
<dbReference type="OrthoDB" id="1936010at2759"/>
<dbReference type="InterPro" id="IPR044700">
    <property type="entry name" value="PIP2/PIPL1"/>
</dbReference>
<reference evidence="3" key="1">
    <citation type="submission" date="2020-09" db="EMBL/GenBank/DDBJ databases">
        <title>Genome-Enabled Discovery of Anthraquinone Biosynthesis in Senna tora.</title>
        <authorList>
            <person name="Kang S.-H."/>
            <person name="Pandey R.P."/>
            <person name="Lee C.-M."/>
            <person name="Sim J.-S."/>
            <person name="Jeong J.-T."/>
            <person name="Choi B.-S."/>
            <person name="Jung M."/>
            <person name="Ginzburg D."/>
            <person name="Zhao K."/>
            <person name="Won S.Y."/>
            <person name="Oh T.-J."/>
            <person name="Yu Y."/>
            <person name="Kim N.-H."/>
            <person name="Lee O.R."/>
            <person name="Lee T.-H."/>
            <person name="Bashyal P."/>
            <person name="Kim T.-S."/>
            <person name="Lee W.-H."/>
            <person name="Kawkins C."/>
            <person name="Kim C.-K."/>
            <person name="Kim J.S."/>
            <person name="Ahn B.O."/>
            <person name="Rhee S.Y."/>
            <person name="Sohng J.K."/>
        </authorList>
    </citation>
    <scope>NUCLEOTIDE SEQUENCE</scope>
    <source>
        <tissue evidence="3">Leaf</tissue>
    </source>
</reference>
<evidence type="ECO:0000256" key="2">
    <source>
        <dbReference type="SAM" id="SignalP"/>
    </source>
</evidence>
<organism evidence="3 4">
    <name type="scientific">Senna tora</name>
    <dbReference type="NCBI Taxonomy" id="362788"/>
    <lineage>
        <taxon>Eukaryota</taxon>
        <taxon>Viridiplantae</taxon>
        <taxon>Streptophyta</taxon>
        <taxon>Embryophyta</taxon>
        <taxon>Tracheophyta</taxon>
        <taxon>Spermatophyta</taxon>
        <taxon>Magnoliopsida</taxon>
        <taxon>eudicotyledons</taxon>
        <taxon>Gunneridae</taxon>
        <taxon>Pentapetalae</taxon>
        <taxon>rosids</taxon>
        <taxon>fabids</taxon>
        <taxon>Fabales</taxon>
        <taxon>Fabaceae</taxon>
        <taxon>Caesalpinioideae</taxon>
        <taxon>Cassia clade</taxon>
        <taxon>Senna</taxon>
    </lineage>
</organism>
<gene>
    <name evidence="3" type="ORF">G2W53_036616</name>
</gene>
<feature type="chain" id="PRO_5032431330" evidence="2">
    <location>
        <begin position="30"/>
        <end position="87"/>
    </location>
</feature>
<name>A0A834SSZ0_9FABA</name>
<feature type="region of interest" description="Disordered" evidence="1">
    <location>
        <begin position="55"/>
        <end position="87"/>
    </location>
</feature>
<dbReference type="GO" id="GO:0050793">
    <property type="term" value="P:regulation of developmental process"/>
    <property type="evidence" value="ECO:0007669"/>
    <property type="project" value="InterPro"/>
</dbReference>